<dbReference type="EMBL" id="FZOD01000030">
    <property type="protein sequence ID" value="SNT24431.1"/>
    <property type="molecule type" value="Genomic_DNA"/>
</dbReference>
<keyword evidence="2" id="KW-0808">Transferase</keyword>
<reference evidence="2 3" key="1">
    <citation type="submission" date="2017-06" db="EMBL/GenBank/DDBJ databases">
        <authorList>
            <person name="Kim H.J."/>
            <person name="Triplett B.A."/>
        </authorList>
    </citation>
    <scope>NUCLEOTIDE SEQUENCE [LARGE SCALE GENOMIC DNA]</scope>
    <source>
        <strain evidence="2 3">CGMCC 4.2132</strain>
    </source>
</reference>
<proteinExistence type="predicted"/>
<dbReference type="PANTHER" id="PTHR21310">
    <property type="entry name" value="AMINOGLYCOSIDE PHOSPHOTRANSFERASE-RELATED-RELATED"/>
    <property type="match status" value="1"/>
</dbReference>
<dbReference type="InterPro" id="IPR051678">
    <property type="entry name" value="AGP_Transferase"/>
</dbReference>
<keyword evidence="2" id="KW-0418">Kinase</keyword>
<evidence type="ECO:0000313" key="2">
    <source>
        <dbReference type="EMBL" id="SNT24431.1"/>
    </source>
</evidence>
<dbReference type="CDD" id="cd05154">
    <property type="entry name" value="ACAD10_11_N-like"/>
    <property type="match status" value="1"/>
</dbReference>
<dbReference type="AlphaFoldDB" id="A0A239L1V5"/>
<name>A0A239L1V5_9ACTN</name>
<dbReference type="InterPro" id="IPR002575">
    <property type="entry name" value="Aminoglycoside_PTrfase"/>
</dbReference>
<dbReference type="InterPro" id="IPR011009">
    <property type="entry name" value="Kinase-like_dom_sf"/>
</dbReference>
<protein>
    <submittedName>
        <fullName evidence="2">Predicted kinase, aminoglycoside phosphotransferase (APT) family</fullName>
    </submittedName>
</protein>
<dbReference type="Gene3D" id="3.90.1200.10">
    <property type="match status" value="1"/>
</dbReference>
<dbReference type="Pfam" id="PF01636">
    <property type="entry name" value="APH"/>
    <property type="match status" value="1"/>
</dbReference>
<evidence type="ECO:0000313" key="3">
    <source>
        <dbReference type="Proteomes" id="UP000198282"/>
    </source>
</evidence>
<keyword evidence="3" id="KW-1185">Reference proteome</keyword>
<feature type="domain" description="Aminoglycoside phosphotransferase" evidence="1">
    <location>
        <begin position="36"/>
        <end position="264"/>
    </location>
</feature>
<dbReference type="PANTHER" id="PTHR21310:SF40">
    <property type="entry name" value="AMINOGLYCOSIDE PHOSPHOTRANSFERASE DOMAIN-CONTAINING PROTEIN-RELATED"/>
    <property type="match status" value="1"/>
</dbReference>
<dbReference type="Proteomes" id="UP000198282">
    <property type="component" value="Unassembled WGS sequence"/>
</dbReference>
<gene>
    <name evidence="2" type="ORF">SAMN05216276_103039</name>
</gene>
<organism evidence="2 3">
    <name type="scientific">Streptosporangium subroseum</name>
    <dbReference type="NCBI Taxonomy" id="106412"/>
    <lineage>
        <taxon>Bacteria</taxon>
        <taxon>Bacillati</taxon>
        <taxon>Actinomycetota</taxon>
        <taxon>Actinomycetes</taxon>
        <taxon>Streptosporangiales</taxon>
        <taxon>Streptosporangiaceae</taxon>
        <taxon>Streptosporangium</taxon>
    </lineage>
</organism>
<sequence length="349" mass="38162">MTIPGQDGVDRELVDLERLAPWMDEQGLPAGDFERVEVLAGGTQNILVRLERGGRAYVLRRPPRHLRKASNEVLRREARVLSALAGSDVPHPGLIAACPDEDVLGVVFYLMEPVDGFNPSQRLPAAYATDEAWLRAVAFDVIDGIAALGAVDHEAAGLGDFGRPQGFLERQVGRWMHELGTYGELKGYGGPRIPELDRVARWLDDNRPVAWTPGIMHGDYHLANVLFEHDRPRLAAIVDWEMSTIGDPLVDLGWTVAMWPGEGAPIGPAAALNDVRGFPTPAELIARYAERSTRDMSAIDWYTVFACFKCGIILEGTYARACAGKADKGVGDVLHAITLALFAKADTYL</sequence>
<dbReference type="RefSeq" id="WP_089210096.1">
    <property type="nucleotide sequence ID" value="NZ_FZOD01000030.1"/>
</dbReference>
<dbReference type="InterPro" id="IPR041726">
    <property type="entry name" value="ACAD10_11_N"/>
</dbReference>
<dbReference type="Gene3D" id="3.30.200.20">
    <property type="entry name" value="Phosphorylase Kinase, domain 1"/>
    <property type="match status" value="1"/>
</dbReference>
<dbReference type="OrthoDB" id="3806873at2"/>
<dbReference type="GO" id="GO:0016301">
    <property type="term" value="F:kinase activity"/>
    <property type="evidence" value="ECO:0007669"/>
    <property type="project" value="UniProtKB-KW"/>
</dbReference>
<evidence type="ECO:0000259" key="1">
    <source>
        <dbReference type="Pfam" id="PF01636"/>
    </source>
</evidence>
<accession>A0A239L1V5</accession>
<dbReference type="SUPFAM" id="SSF56112">
    <property type="entry name" value="Protein kinase-like (PK-like)"/>
    <property type="match status" value="1"/>
</dbReference>